<dbReference type="InterPro" id="IPR050330">
    <property type="entry name" value="Bact_OuterMem_StrucFunc"/>
</dbReference>
<evidence type="ECO:0000256" key="5">
    <source>
        <dbReference type="SAM" id="SignalP"/>
    </source>
</evidence>
<feature type="signal peptide" evidence="5">
    <location>
        <begin position="1"/>
        <end position="24"/>
    </location>
</feature>
<evidence type="ECO:0000313" key="7">
    <source>
        <dbReference type="EMBL" id="MFB9730576.1"/>
    </source>
</evidence>
<feature type="chain" id="PRO_5047341306" evidence="5">
    <location>
        <begin position="25"/>
        <end position="374"/>
    </location>
</feature>
<evidence type="ECO:0000256" key="4">
    <source>
        <dbReference type="PROSITE-ProRule" id="PRU00473"/>
    </source>
</evidence>
<dbReference type="CDD" id="cd07185">
    <property type="entry name" value="OmpA_C-like"/>
    <property type="match status" value="1"/>
</dbReference>
<dbReference type="PANTHER" id="PTHR30329:SF21">
    <property type="entry name" value="LIPOPROTEIN YIAD-RELATED"/>
    <property type="match status" value="1"/>
</dbReference>
<comment type="subcellular location">
    <subcellularLocation>
        <location evidence="1">Cell outer membrane</location>
    </subcellularLocation>
</comment>
<evidence type="ECO:0000256" key="1">
    <source>
        <dbReference type="ARBA" id="ARBA00004442"/>
    </source>
</evidence>
<keyword evidence="3" id="KW-0998">Cell outer membrane</keyword>
<evidence type="ECO:0000256" key="2">
    <source>
        <dbReference type="ARBA" id="ARBA00023136"/>
    </source>
</evidence>
<dbReference type="Pfam" id="PF00691">
    <property type="entry name" value="OmpA"/>
    <property type="match status" value="1"/>
</dbReference>
<dbReference type="EMBL" id="JBHMAX010000001">
    <property type="protein sequence ID" value="MFB9730576.1"/>
    <property type="molecule type" value="Genomic_DNA"/>
</dbReference>
<comment type="caution">
    <text evidence="7">The sequence shown here is derived from an EMBL/GenBank/DDBJ whole genome shotgun (WGS) entry which is preliminary data.</text>
</comment>
<feature type="domain" description="OmpA-like" evidence="6">
    <location>
        <begin position="252"/>
        <end position="368"/>
    </location>
</feature>
<reference evidence="7 8" key="1">
    <citation type="submission" date="2024-09" db="EMBL/GenBank/DDBJ databases">
        <authorList>
            <person name="Sun Q."/>
            <person name="Mori K."/>
        </authorList>
    </citation>
    <scope>NUCLEOTIDE SEQUENCE [LARGE SCALE GENOMIC DNA]</scope>
    <source>
        <strain evidence="7 8">JCM 12763</strain>
    </source>
</reference>
<evidence type="ECO:0000259" key="6">
    <source>
        <dbReference type="PROSITE" id="PS51123"/>
    </source>
</evidence>
<evidence type="ECO:0000256" key="3">
    <source>
        <dbReference type="ARBA" id="ARBA00023237"/>
    </source>
</evidence>
<dbReference type="PANTHER" id="PTHR30329">
    <property type="entry name" value="STATOR ELEMENT OF FLAGELLAR MOTOR COMPLEX"/>
    <property type="match status" value="1"/>
</dbReference>
<gene>
    <name evidence="7" type="ORF">ACFFN0_00780</name>
</gene>
<dbReference type="PROSITE" id="PS51123">
    <property type="entry name" value="OMPA_2"/>
    <property type="match status" value="1"/>
</dbReference>
<protein>
    <submittedName>
        <fullName evidence="7">OmpA family protein</fullName>
    </submittedName>
</protein>
<accession>A0ABV5UYE2</accession>
<dbReference type="InterPro" id="IPR006665">
    <property type="entry name" value="OmpA-like"/>
</dbReference>
<dbReference type="SUPFAM" id="SSF103088">
    <property type="entry name" value="OmpA-like"/>
    <property type="match status" value="1"/>
</dbReference>
<organism evidence="7 8">
    <name type="scientific">Ornithinimicrobium kibberense</name>
    <dbReference type="NCBI Taxonomy" id="282060"/>
    <lineage>
        <taxon>Bacteria</taxon>
        <taxon>Bacillati</taxon>
        <taxon>Actinomycetota</taxon>
        <taxon>Actinomycetes</taxon>
        <taxon>Micrococcales</taxon>
        <taxon>Ornithinimicrobiaceae</taxon>
        <taxon>Ornithinimicrobium</taxon>
    </lineage>
</organism>
<dbReference type="Gene3D" id="3.30.1330.60">
    <property type="entry name" value="OmpA-like domain"/>
    <property type="match status" value="1"/>
</dbReference>
<dbReference type="RefSeq" id="WP_141338795.1">
    <property type="nucleotide sequence ID" value="NZ_JBHMAX010000001.1"/>
</dbReference>
<keyword evidence="5" id="KW-0732">Signal</keyword>
<dbReference type="InterPro" id="IPR036737">
    <property type="entry name" value="OmpA-like_sf"/>
</dbReference>
<sequence length="374" mass="39880">MAKASTISAGLAALLLAAPLAAHATSQERPAPLTETPLPVVGSLTSQSAWGGSLSRFDEVLHGVWRIDGGTVAYWSVRHRPSDGDRGTLTSEAHQLRGGTANLTTPPGFTETSLAAREIGELYPVLLDETTRTCLCTNVTEMGLNDARAAQVSDGWQLVYAVFPELPTEVTTVDMHVDGFGAILPDVPVQDGPLPEPQVPADEWVASGQGWPTPPAAQEIARAAEARTLGAVWTLAERSGATDGSWTQRDSGTVRDIDIAADVLFAFDKFEVTTKADKVLDHIAEEIGDAQVSSATIVGHTDGQGTEAYNQTLSEKRARSVEAELSARLPEVSFTVEGRGWHEPIASNKTDEGRALNRRVTITLEGIANQEGRR</sequence>
<dbReference type="InterPro" id="IPR006664">
    <property type="entry name" value="OMP_bac"/>
</dbReference>
<keyword evidence="8" id="KW-1185">Reference proteome</keyword>
<name>A0ABV5UYE2_9MICO</name>
<evidence type="ECO:0000313" key="8">
    <source>
        <dbReference type="Proteomes" id="UP001589613"/>
    </source>
</evidence>
<keyword evidence="2 4" id="KW-0472">Membrane</keyword>
<proteinExistence type="predicted"/>
<dbReference type="PRINTS" id="PR01021">
    <property type="entry name" value="OMPADOMAIN"/>
</dbReference>
<dbReference type="Proteomes" id="UP001589613">
    <property type="component" value="Unassembled WGS sequence"/>
</dbReference>